<dbReference type="RefSeq" id="WP_379041031.1">
    <property type="nucleotide sequence ID" value="NZ_JBHSKW010000006.1"/>
</dbReference>
<reference evidence="2" key="1">
    <citation type="journal article" date="2019" name="Int. J. Syst. Evol. Microbiol.">
        <title>The Global Catalogue of Microorganisms (GCM) 10K type strain sequencing project: providing services to taxonomists for standard genome sequencing and annotation.</title>
        <authorList>
            <consortium name="The Broad Institute Genomics Platform"/>
            <consortium name="The Broad Institute Genome Sequencing Center for Infectious Disease"/>
            <person name="Wu L."/>
            <person name="Ma J."/>
        </authorList>
    </citation>
    <scope>NUCLEOTIDE SEQUENCE [LARGE SCALE GENOMIC DNA]</scope>
    <source>
        <strain evidence="2">KCTC 42456</strain>
    </source>
</reference>
<keyword evidence="2" id="KW-1185">Reference proteome</keyword>
<sequence>MNAFQKAKLHQLEKMLRKGMFINQASAAQTIDCNPRTVRRLMQDLKAKGLRFHYAYDLKRYVFDGEE</sequence>
<name>A0ABW5TP92_9SPHI</name>
<organism evidence="1 2">
    <name type="scientific">Pedobacter alpinus</name>
    <dbReference type="NCBI Taxonomy" id="1590643"/>
    <lineage>
        <taxon>Bacteria</taxon>
        <taxon>Pseudomonadati</taxon>
        <taxon>Bacteroidota</taxon>
        <taxon>Sphingobacteriia</taxon>
        <taxon>Sphingobacteriales</taxon>
        <taxon>Sphingobacteriaceae</taxon>
        <taxon>Pedobacter</taxon>
    </lineage>
</organism>
<protein>
    <recommendedName>
        <fullName evidence="3">HTH domain-containing protein</fullName>
    </recommendedName>
</protein>
<dbReference type="EMBL" id="JBHULV010000005">
    <property type="protein sequence ID" value="MFD2730263.1"/>
    <property type="molecule type" value="Genomic_DNA"/>
</dbReference>
<accession>A0ABW5TP92</accession>
<evidence type="ECO:0000313" key="2">
    <source>
        <dbReference type="Proteomes" id="UP001597546"/>
    </source>
</evidence>
<gene>
    <name evidence="1" type="ORF">ACFSSE_00950</name>
</gene>
<proteinExistence type="predicted"/>
<evidence type="ECO:0000313" key="1">
    <source>
        <dbReference type="EMBL" id="MFD2730263.1"/>
    </source>
</evidence>
<dbReference type="Proteomes" id="UP001597546">
    <property type="component" value="Unassembled WGS sequence"/>
</dbReference>
<comment type="caution">
    <text evidence="1">The sequence shown here is derived from an EMBL/GenBank/DDBJ whole genome shotgun (WGS) entry which is preliminary data.</text>
</comment>
<evidence type="ECO:0008006" key="3">
    <source>
        <dbReference type="Google" id="ProtNLM"/>
    </source>
</evidence>